<evidence type="ECO:0000256" key="1">
    <source>
        <dbReference type="ARBA" id="ARBA00022741"/>
    </source>
</evidence>
<dbReference type="GO" id="GO:0003779">
    <property type="term" value="F:actin binding"/>
    <property type="evidence" value="ECO:0007669"/>
    <property type="project" value="UniProtKB-KW"/>
</dbReference>
<dbReference type="CDD" id="cd23767">
    <property type="entry name" value="IQCD"/>
    <property type="match status" value="2"/>
</dbReference>
<evidence type="ECO:0000256" key="5">
    <source>
        <dbReference type="ARBA" id="ARBA00023203"/>
    </source>
</evidence>
<keyword evidence="3 7" id="KW-0518">Myosin</keyword>
<keyword evidence="5 7" id="KW-0009">Actin-binding</keyword>
<dbReference type="FunFam" id="1.10.10.820:FF:000001">
    <property type="entry name" value="Myosin heavy chain"/>
    <property type="match status" value="1"/>
</dbReference>
<dbReference type="InterPro" id="IPR027417">
    <property type="entry name" value="P-loop_NTPase"/>
</dbReference>
<dbReference type="Gene3D" id="3.40.630.30">
    <property type="match status" value="1"/>
</dbReference>
<evidence type="ECO:0000256" key="7">
    <source>
        <dbReference type="PROSITE-ProRule" id="PRU00782"/>
    </source>
</evidence>
<feature type="region of interest" description="Actin-binding" evidence="7">
    <location>
        <begin position="811"/>
        <end position="833"/>
    </location>
</feature>
<dbReference type="GO" id="GO:0016747">
    <property type="term" value="F:acyltransferase activity, transferring groups other than amino-acyl groups"/>
    <property type="evidence" value="ECO:0007669"/>
    <property type="project" value="InterPro"/>
</dbReference>
<gene>
    <name evidence="11" type="primary">MYO1G_2</name>
    <name evidence="11" type="ORF">FOZ60_017180</name>
</gene>
<dbReference type="CDD" id="cd04301">
    <property type="entry name" value="NAT_SF"/>
    <property type="match status" value="1"/>
</dbReference>
<dbReference type="Gene3D" id="2.130.10.30">
    <property type="entry name" value="Regulator of chromosome condensation 1/beta-lactamase-inhibitor protein II"/>
    <property type="match status" value="1"/>
</dbReference>
<evidence type="ECO:0000256" key="4">
    <source>
        <dbReference type="ARBA" id="ARBA00023175"/>
    </source>
</evidence>
<dbReference type="SUPFAM" id="SSF50985">
    <property type="entry name" value="RCC1/BLIP-II"/>
    <property type="match status" value="1"/>
</dbReference>
<dbReference type="Pfam" id="PF00583">
    <property type="entry name" value="Acetyltransf_1"/>
    <property type="match status" value="1"/>
</dbReference>
<sequence length="1732" mass="191756">MASITTPPAAAAGPSTVIKKDLQWLHNVKVTSPQVRHDEDMCRIIEDVGKLCDIEFEGDSVMEDKVLLLGLILPFIATTSTHLQQQYYQIIPRNGWRLSIATLPSPPPPSEDGPPTDLAAEVSKGSMVDGQRGLAAFMVYRIDGSKREMHIGQMAVVPIYRGMGVGGAAIRLLKDMAKSPKCPVDRVVCSSLPAAIRFYKKNGFRKIHRVDTTAAAHPTTTSDTTEDDFVEGQWRMEWLGGDTYRVGDDVWITRDDELMFELAKVVSLPQASRNDGHPEVRVMPRSTSSTSATRERMVSVSQLYRADGGSIDVETVNDISQLPLVNEPIVNDVIRRRYLSDSIYTAARPMLIAVNPFRDLDNTTADIATYYRNMVPDDRRIDEAAPHIFRIAAQALTAHYIGAGLLEATHDDDDNDLIMSGGRGSSVASAYQPGVTPDAAELNLVNGVVEAAEGNVSILISGESGAGKTETCKHLMKFFTEPGERNYHIFYQLLRGGSPELLGPGGLGLDPQKESYKVLNGLLPSIAGVDDGKDYQVTMNAMITLGIENTQRFDICRVLAAILHIGQIEWQQHHEGSNHHVCLPDENRFILVAKLLGLHPEEFLKAVTVQTRRLPGNNVALTAAYGGSSSMSCAVYDAEGLSGDNLAAEVVNYAPVEPLLRVLQAPNYGCISHIESACLLQTGTDQSIMNAFTKAGYPLDLLTTGMIHQQRQKASSSSSSSKGMARKDNPADIFIIHHTAGSVTYNINGFRDKNMDRLSDDLYALISHTSNDVLKEAVAVASPSSEGAPQQQQGGGARRSAYIAQKFVHSIDSLMAMLDPTEAFFVRCVKPNTQKKPRLYNSRNVVRQLHSLSVFHAIKMSSCGYCFRLPFRQFIHRYHPLRFLKDTNTAPAAGANDDALLMAIGDGHGEEGQEECSHLLKRFLGDDDMKGAVLGKTMVLARKECHMVLEKSLSWVLSDILGPIATTIRKTLDHKRAFEKFIIRSSRLVTIQSMLRSYLIRRTEMQRIQYRRSLITVALLQRKVYMFLVARAAAMQLQTASRNLLGMLSYERRRKNLEVMNASSVLQSYGRAALSRVRYERRKESRIKDRAARLIQGAMRKAYTRRSYAKNWVWRMLVWPMKRHYQVKVDAALFIQSAWRAHLVRRQNPHVLKMIQVARERVWRRVMVEEAKGLLTAVIQGFILRATMGRYTQAAIVIQTRIRGILRPRWMRLRLSSAIKIQSLWRAYVVRVRVAMAKARIVIAALDGCNRRRRRAMHHLWLTTLLQQYRDSSHSGLSIVHPECGVSQQLIKGYVYTYRHYGPIMDFTEFQDAPRRSLAVVCRRASPCVVVWGSEPIGMSSSLPRVLPLPSCPKLHFTSVDTISCGVDHALLLVKYNNTSAIVALGSNTRGQCGVPKDRPELPTPEIILQPPKDGSRITSIAAGPFHSLCTLSSSSNDGTMIWGAADGISLPYHFPQDVFTPTPMPTTLRFNKVYASTCGNLAITSDGTLAAWSVNPKLGVMLGHMAGDDGNFSSPKVILALSSPIASLSTDGRRIIVLTSDGILYYWGCIRSTCIPDNLSTAASGIVFGRGASAHDCGRVLQPLRVNIPYYTAPVAEVHLCDHCYGDRVVIRLVDGTLLGWDNMMMGYDTLYPGLFQYRHAHRAQAVRVVPSGTVLGVLPPRAGVAHHIQGVKRALSRIEPGTMDLKLRILPIKRGGVCNAPAVSRAPGPDRRSSLVIRDHVGGRVPLRDR</sequence>
<dbReference type="InterPro" id="IPR009091">
    <property type="entry name" value="RCC1/BLIP-II"/>
</dbReference>
<dbReference type="Pfam" id="PF00612">
    <property type="entry name" value="IQ"/>
    <property type="match status" value="2"/>
</dbReference>
<dbReference type="Gene3D" id="1.20.120.720">
    <property type="entry name" value="Myosin VI head, motor domain, U50 subdomain"/>
    <property type="match status" value="1"/>
</dbReference>
<dbReference type="Proteomes" id="UP000541610">
    <property type="component" value="Unassembled WGS sequence"/>
</dbReference>
<feature type="domain" description="N-acetyltransferase" evidence="9">
    <location>
        <begin position="74"/>
        <end position="226"/>
    </location>
</feature>
<name>A0A7J6P5E4_PEROL</name>
<dbReference type="Gene3D" id="1.20.58.530">
    <property type="match status" value="1"/>
</dbReference>
<dbReference type="SUPFAM" id="SSF55729">
    <property type="entry name" value="Acyl-CoA N-acyltransferases (Nat)"/>
    <property type="match status" value="1"/>
</dbReference>
<dbReference type="InterPro" id="IPR016181">
    <property type="entry name" value="Acyl_CoA_acyltransferase"/>
</dbReference>
<dbReference type="SMART" id="SM00242">
    <property type="entry name" value="MYSc"/>
    <property type="match status" value="1"/>
</dbReference>
<dbReference type="CDD" id="cd00124">
    <property type="entry name" value="MYSc"/>
    <property type="match status" value="1"/>
</dbReference>
<dbReference type="InterPro" id="IPR036961">
    <property type="entry name" value="Kinesin_motor_dom_sf"/>
</dbReference>
<dbReference type="OrthoDB" id="312459at2759"/>
<evidence type="ECO:0000256" key="2">
    <source>
        <dbReference type="ARBA" id="ARBA00022840"/>
    </source>
</evidence>
<dbReference type="GO" id="GO:0003774">
    <property type="term" value="F:cytoskeletal motor activity"/>
    <property type="evidence" value="ECO:0007669"/>
    <property type="project" value="InterPro"/>
</dbReference>
<evidence type="ECO:0000256" key="3">
    <source>
        <dbReference type="ARBA" id="ARBA00023123"/>
    </source>
</evidence>
<dbReference type="PROSITE" id="PS51456">
    <property type="entry name" value="MYOSIN_MOTOR"/>
    <property type="match status" value="1"/>
</dbReference>
<proteinExistence type="inferred from homology"/>
<comment type="caution">
    <text evidence="7">Lacks conserved residue(s) required for the propagation of feature annotation.</text>
</comment>
<dbReference type="PANTHER" id="PTHR13140">
    <property type="entry name" value="MYOSIN"/>
    <property type="match status" value="1"/>
</dbReference>
<dbReference type="PROSITE" id="PS50096">
    <property type="entry name" value="IQ"/>
    <property type="match status" value="3"/>
</dbReference>
<dbReference type="SUPFAM" id="SSF52540">
    <property type="entry name" value="P-loop containing nucleoside triphosphate hydrolases"/>
    <property type="match status" value="2"/>
</dbReference>
<dbReference type="InterPro" id="IPR000048">
    <property type="entry name" value="IQ_motif_EF-hand-BS"/>
</dbReference>
<feature type="repeat" description="RCC1" evidence="6">
    <location>
        <begin position="1380"/>
        <end position="1434"/>
    </location>
</feature>
<comment type="similarity">
    <text evidence="7">Belongs to the TRAFAC class myosin-kinesin ATPase superfamily. Myosin family.</text>
</comment>
<feature type="region of interest" description="Disordered" evidence="8">
    <location>
        <begin position="275"/>
        <end position="294"/>
    </location>
</feature>
<dbReference type="InterPro" id="IPR000408">
    <property type="entry name" value="Reg_chr_condens"/>
</dbReference>
<evidence type="ECO:0000256" key="6">
    <source>
        <dbReference type="PROSITE-ProRule" id="PRU00235"/>
    </source>
</evidence>
<keyword evidence="1" id="KW-0547">Nucleotide-binding</keyword>
<dbReference type="Gene3D" id="1.20.5.190">
    <property type="match status" value="1"/>
</dbReference>
<protein>
    <submittedName>
        <fullName evidence="11">Unconventional myosin-Ig</fullName>
    </submittedName>
</protein>
<evidence type="ECO:0000313" key="11">
    <source>
        <dbReference type="EMBL" id="KAF4690571.1"/>
    </source>
</evidence>
<dbReference type="PROSITE" id="PS51186">
    <property type="entry name" value="GNAT"/>
    <property type="match status" value="1"/>
</dbReference>
<dbReference type="GO" id="GO:0016459">
    <property type="term" value="C:myosin complex"/>
    <property type="evidence" value="ECO:0007669"/>
    <property type="project" value="UniProtKB-KW"/>
</dbReference>
<dbReference type="Gene3D" id="3.40.850.10">
    <property type="entry name" value="Kinesin motor domain"/>
    <property type="match status" value="2"/>
</dbReference>
<accession>A0A7J6P5E4</accession>
<dbReference type="Gene3D" id="1.10.10.820">
    <property type="match status" value="1"/>
</dbReference>
<dbReference type="PROSITE" id="PS50012">
    <property type="entry name" value="RCC1_3"/>
    <property type="match status" value="2"/>
</dbReference>
<dbReference type="InterPro" id="IPR001609">
    <property type="entry name" value="Myosin_head_motor_dom-like"/>
</dbReference>
<dbReference type="Pfam" id="PF00063">
    <property type="entry name" value="Myosin_head"/>
    <property type="match status" value="3"/>
</dbReference>
<organism evidence="11 12">
    <name type="scientific">Perkinsus olseni</name>
    <name type="common">Perkinsus atlanticus</name>
    <dbReference type="NCBI Taxonomy" id="32597"/>
    <lineage>
        <taxon>Eukaryota</taxon>
        <taxon>Sar</taxon>
        <taxon>Alveolata</taxon>
        <taxon>Perkinsozoa</taxon>
        <taxon>Perkinsea</taxon>
        <taxon>Perkinsida</taxon>
        <taxon>Perkinsidae</taxon>
        <taxon>Perkinsus</taxon>
    </lineage>
</organism>
<feature type="domain" description="Myosin motor" evidence="10">
    <location>
        <begin position="314"/>
        <end position="954"/>
    </location>
</feature>
<evidence type="ECO:0000259" key="9">
    <source>
        <dbReference type="PROSITE" id="PS51186"/>
    </source>
</evidence>
<evidence type="ECO:0000256" key="8">
    <source>
        <dbReference type="SAM" id="MobiDB-lite"/>
    </source>
</evidence>
<keyword evidence="4" id="KW-0505">Motor protein</keyword>
<feature type="repeat" description="RCC1" evidence="6">
    <location>
        <begin position="1488"/>
        <end position="1542"/>
    </location>
</feature>
<evidence type="ECO:0000313" key="12">
    <source>
        <dbReference type="Proteomes" id="UP000541610"/>
    </source>
</evidence>
<keyword evidence="2" id="KW-0067">ATP-binding</keyword>
<dbReference type="PANTHER" id="PTHR13140:SF706">
    <property type="entry name" value="DILUTE CLASS UNCONVENTIONAL MYOSIN, ISOFORM C"/>
    <property type="match status" value="1"/>
</dbReference>
<comment type="caution">
    <text evidence="11">The sequence shown here is derived from an EMBL/GenBank/DDBJ whole genome shotgun (WGS) entry which is preliminary data.</text>
</comment>
<evidence type="ECO:0000259" key="10">
    <source>
        <dbReference type="PROSITE" id="PS51456"/>
    </source>
</evidence>
<dbReference type="InterPro" id="IPR000182">
    <property type="entry name" value="GNAT_dom"/>
</dbReference>
<dbReference type="GO" id="GO:0005524">
    <property type="term" value="F:ATP binding"/>
    <property type="evidence" value="ECO:0007669"/>
    <property type="project" value="UniProtKB-KW"/>
</dbReference>
<reference evidence="11 12" key="1">
    <citation type="submission" date="2020-04" db="EMBL/GenBank/DDBJ databases">
        <title>Perkinsus olseni comparative genomics.</title>
        <authorList>
            <person name="Bogema D.R."/>
        </authorList>
    </citation>
    <scope>NUCLEOTIDE SEQUENCE [LARGE SCALE GENOMIC DNA]</scope>
    <source>
        <strain evidence="11">00978-12</strain>
    </source>
</reference>
<dbReference type="EMBL" id="JABANP010000096">
    <property type="protein sequence ID" value="KAF4690571.1"/>
    <property type="molecule type" value="Genomic_DNA"/>
</dbReference>
<dbReference type="SMART" id="SM00015">
    <property type="entry name" value="IQ"/>
    <property type="match status" value="3"/>
</dbReference>